<name>A0A3Q7IJW9_SOLLC</name>
<dbReference type="Proteomes" id="UP000004994">
    <property type="component" value="Chromosome 10"/>
</dbReference>
<accession>A0A3Q7IJW9</accession>
<evidence type="ECO:0000313" key="2">
    <source>
        <dbReference type="Proteomes" id="UP000004994"/>
    </source>
</evidence>
<dbReference type="AlphaFoldDB" id="A0A3Q7IJW9"/>
<dbReference type="Gramene" id="Solyc10g078980.2.1">
    <property type="protein sequence ID" value="Solyc10g078980.2.1"/>
    <property type="gene ID" value="Solyc10g078980.2"/>
</dbReference>
<reference evidence="1" key="1">
    <citation type="journal article" date="2012" name="Nature">
        <title>The tomato genome sequence provides insights into fleshy fruit evolution.</title>
        <authorList>
            <consortium name="Tomato Genome Consortium"/>
        </authorList>
    </citation>
    <scope>NUCLEOTIDE SEQUENCE [LARGE SCALE GENOMIC DNA]</scope>
    <source>
        <strain evidence="1">cv. Heinz 1706</strain>
    </source>
</reference>
<protein>
    <submittedName>
        <fullName evidence="1">Uncharacterized protein</fullName>
    </submittedName>
</protein>
<dbReference type="EnsemblPlants" id="Solyc10g078980.2.1">
    <property type="protein sequence ID" value="Solyc10g078980.2.1"/>
    <property type="gene ID" value="Solyc10g078980.2"/>
</dbReference>
<evidence type="ECO:0000313" key="1">
    <source>
        <dbReference type="EnsemblPlants" id="Solyc10g078980.2.1"/>
    </source>
</evidence>
<keyword evidence="2" id="KW-1185">Reference proteome</keyword>
<dbReference type="InParanoid" id="A0A3Q7IJW9"/>
<reference evidence="1" key="2">
    <citation type="submission" date="2019-01" db="UniProtKB">
        <authorList>
            <consortium name="EnsemblPlants"/>
        </authorList>
    </citation>
    <scope>IDENTIFICATION</scope>
    <source>
        <strain evidence="1">cv. Heinz 1706</strain>
    </source>
</reference>
<proteinExistence type="predicted"/>
<dbReference type="PaxDb" id="4081-Solyc10g078980.1.1"/>
<organism evidence="1">
    <name type="scientific">Solanum lycopersicum</name>
    <name type="common">Tomato</name>
    <name type="synonym">Lycopersicon esculentum</name>
    <dbReference type="NCBI Taxonomy" id="4081"/>
    <lineage>
        <taxon>Eukaryota</taxon>
        <taxon>Viridiplantae</taxon>
        <taxon>Streptophyta</taxon>
        <taxon>Embryophyta</taxon>
        <taxon>Tracheophyta</taxon>
        <taxon>Spermatophyta</taxon>
        <taxon>Magnoliopsida</taxon>
        <taxon>eudicotyledons</taxon>
        <taxon>Gunneridae</taxon>
        <taxon>Pentapetalae</taxon>
        <taxon>asterids</taxon>
        <taxon>lamiids</taxon>
        <taxon>Solanales</taxon>
        <taxon>Solanaceae</taxon>
        <taxon>Solanoideae</taxon>
        <taxon>Solaneae</taxon>
        <taxon>Solanum</taxon>
        <taxon>Solanum subgen. Lycopersicon</taxon>
    </lineage>
</organism>
<sequence length="38" mass="4029">MKCLAGNLSCLCLILVQKSGEWAITHDLCNVIAVVVVA</sequence>